<dbReference type="EMBL" id="ACGS02000007">
    <property type="protein sequence ID" value="EFZ35800.1"/>
    <property type="molecule type" value="Genomic_DNA"/>
</dbReference>
<name>E7FMF0_9LACO</name>
<evidence type="ECO:0000313" key="2">
    <source>
        <dbReference type="Proteomes" id="UP000004099"/>
    </source>
</evidence>
<proteinExistence type="predicted"/>
<dbReference type="AlphaFoldDB" id="E7FMF0"/>
<gene>
    <name evidence="1" type="ORF">HMPREF0542_10077</name>
</gene>
<dbReference type="PATRIC" id="fig|525362.12.peg.1388"/>
<reference evidence="1 2" key="1">
    <citation type="submission" date="2011-01" db="EMBL/GenBank/DDBJ databases">
        <authorList>
            <person name="Muzny D."/>
            <person name="Qin X."/>
            <person name="Buhay C."/>
            <person name="Dugan-Rocha S."/>
            <person name="Ding Y."/>
            <person name="Chen G."/>
            <person name="Hawes A."/>
            <person name="Holder M."/>
            <person name="Jhangiani S."/>
            <person name="Johnson A."/>
            <person name="Khan Z."/>
            <person name="Li Z."/>
            <person name="Liu W."/>
            <person name="Liu X."/>
            <person name="Perez L."/>
            <person name="Shen H."/>
            <person name="Wang Q."/>
            <person name="Watt J."/>
            <person name="Xi L."/>
            <person name="Xin Y."/>
            <person name="Zhou J."/>
            <person name="Deng J."/>
            <person name="Jiang H."/>
            <person name="Liu Y."/>
            <person name="Qu J."/>
            <person name="Song X.-Z."/>
            <person name="Zhang L."/>
            <person name="Villasana D."/>
            <person name="Johnson A."/>
            <person name="Liu J."/>
            <person name="Liyanage D."/>
            <person name="Lorensuhewa L."/>
            <person name="Robinson T."/>
            <person name="Song A."/>
            <person name="Song B.-B."/>
            <person name="Dinh H."/>
            <person name="Thornton R."/>
            <person name="Coyle M."/>
            <person name="Francisco L."/>
            <person name="Jackson L."/>
            <person name="Javaid M."/>
            <person name="Korchina V."/>
            <person name="Kovar C."/>
            <person name="Mata R."/>
            <person name="Mathew T."/>
            <person name="Ngo R."/>
            <person name="Nguyen L."/>
            <person name="Nguyen N."/>
            <person name="Okwuonu G."/>
            <person name="Ongeri F."/>
            <person name="Pham C."/>
            <person name="Simmons D."/>
            <person name="Wilczek-Boney K."/>
            <person name="Hale W."/>
            <person name="Jakkamsetti A."/>
            <person name="Pham P."/>
            <person name="Ruth R."/>
            <person name="San Lucas F."/>
            <person name="Warren J."/>
            <person name="Zhang J."/>
            <person name="Zhao Z."/>
            <person name="Zhou C."/>
            <person name="Zhu D."/>
            <person name="Lee S."/>
            <person name="Bess C."/>
            <person name="Blankenburg K."/>
            <person name="Forbes L."/>
            <person name="Fu Q."/>
            <person name="Gubbala S."/>
            <person name="Hirani K."/>
            <person name="Jayaseelan J.C."/>
            <person name="Lara F."/>
            <person name="Munidasa M."/>
            <person name="Palculict T."/>
            <person name="Patil S."/>
            <person name="Pu L.-L."/>
            <person name="Saada N."/>
            <person name="Tang L."/>
            <person name="Weissenberger G."/>
            <person name="Zhu Y."/>
            <person name="Hemphill L."/>
            <person name="Shang Y."/>
            <person name="Youmans B."/>
            <person name="Ayvaz T."/>
            <person name="Ross M."/>
            <person name="Santibanez J."/>
            <person name="Aqrawi P."/>
            <person name="Gross S."/>
            <person name="Joshi V."/>
            <person name="Fowler G."/>
            <person name="Nazareth L."/>
            <person name="Reid J."/>
            <person name="Worley K."/>
            <person name="Petrosino J."/>
            <person name="Highlander S."/>
            <person name="Gibbs R."/>
        </authorList>
    </citation>
    <scope>NUCLEOTIDE SEQUENCE [LARGE SCALE GENOMIC DNA]</scope>
    <source>
        <strain evidence="1 2">ATCC 25644</strain>
    </source>
</reference>
<dbReference type="HOGENOM" id="CLU_3217981_0_0_9"/>
<accession>E7FMF0</accession>
<evidence type="ECO:0000313" key="1">
    <source>
        <dbReference type="EMBL" id="EFZ35800.1"/>
    </source>
</evidence>
<sequence>MILPNAALAKSSRQAICLFSSWKAIVMNTKKPDDLQTIANHPVS</sequence>
<organism evidence="1 2">
    <name type="scientific">Ligilactobacillus ruminis ATCC 25644</name>
    <dbReference type="NCBI Taxonomy" id="525362"/>
    <lineage>
        <taxon>Bacteria</taxon>
        <taxon>Bacillati</taxon>
        <taxon>Bacillota</taxon>
        <taxon>Bacilli</taxon>
        <taxon>Lactobacillales</taxon>
        <taxon>Lactobacillaceae</taxon>
        <taxon>Ligilactobacillus</taxon>
    </lineage>
</organism>
<dbReference type="Proteomes" id="UP000004099">
    <property type="component" value="Unassembled WGS sequence"/>
</dbReference>
<comment type="caution">
    <text evidence="1">The sequence shown here is derived from an EMBL/GenBank/DDBJ whole genome shotgun (WGS) entry which is preliminary data.</text>
</comment>
<protein>
    <submittedName>
        <fullName evidence="1">Uncharacterized protein</fullName>
    </submittedName>
</protein>